<dbReference type="OrthoDB" id="7630032at2"/>
<evidence type="ECO:0000256" key="10">
    <source>
        <dbReference type="ARBA" id="ARBA00030775"/>
    </source>
</evidence>
<proteinExistence type="inferred from homology"/>
<dbReference type="InterPro" id="IPR012902">
    <property type="entry name" value="N_methyl_site"/>
</dbReference>
<accession>A0A2U2BSY5</accession>
<feature type="transmembrane region" description="Helical" evidence="11">
    <location>
        <begin position="12"/>
        <end position="36"/>
    </location>
</feature>
<gene>
    <name evidence="13" type="primary">gspH</name>
    <name evidence="13" type="ORF">DDZ18_10470</name>
</gene>
<sequence length="164" mass="18045">MRTRATIRREAGFSLVEMLVALAVAGLMASAVVMSITMRPAPIEREAERLLARFHEARETALVTGRVIGFAPEPDGAGYLFLRHADGDWRDYPAHPAFAPHDLPAGLRLHGETGRETGDAPLVWFDPTGVDQPFELLLQDGRRDLFLVRDGDGALSIETPEAMR</sequence>
<evidence type="ECO:0000256" key="4">
    <source>
        <dbReference type="ARBA" id="ARBA00022481"/>
    </source>
</evidence>
<evidence type="ECO:0000256" key="2">
    <source>
        <dbReference type="ARBA" id="ARBA00021549"/>
    </source>
</evidence>
<feature type="domain" description="General secretion pathway GspH" evidence="12">
    <location>
        <begin position="46"/>
        <end position="143"/>
    </location>
</feature>
<evidence type="ECO:0000256" key="9">
    <source>
        <dbReference type="ARBA" id="ARBA00025772"/>
    </source>
</evidence>
<evidence type="ECO:0000259" key="12">
    <source>
        <dbReference type="Pfam" id="PF12019"/>
    </source>
</evidence>
<dbReference type="NCBIfam" id="TIGR02532">
    <property type="entry name" value="IV_pilin_GFxxxE"/>
    <property type="match status" value="1"/>
</dbReference>
<evidence type="ECO:0000313" key="13">
    <source>
        <dbReference type="EMBL" id="PWE17114.1"/>
    </source>
</evidence>
<keyword evidence="4" id="KW-0488">Methylation</keyword>
<dbReference type="InterPro" id="IPR002416">
    <property type="entry name" value="T2SS_protein-GspH"/>
</dbReference>
<dbReference type="EMBL" id="QEXV01000004">
    <property type="protein sequence ID" value="PWE17114.1"/>
    <property type="molecule type" value="Genomic_DNA"/>
</dbReference>
<dbReference type="Gene3D" id="3.55.40.10">
    <property type="entry name" value="minor pseudopilin epsh domain"/>
    <property type="match status" value="1"/>
</dbReference>
<evidence type="ECO:0000313" key="14">
    <source>
        <dbReference type="Proteomes" id="UP000245168"/>
    </source>
</evidence>
<evidence type="ECO:0000256" key="5">
    <source>
        <dbReference type="ARBA" id="ARBA00022519"/>
    </source>
</evidence>
<evidence type="ECO:0000256" key="8">
    <source>
        <dbReference type="ARBA" id="ARBA00023136"/>
    </source>
</evidence>
<dbReference type="Proteomes" id="UP000245168">
    <property type="component" value="Unassembled WGS sequence"/>
</dbReference>
<dbReference type="InterPro" id="IPR022346">
    <property type="entry name" value="T2SS_GspH"/>
</dbReference>
<keyword evidence="8 11" id="KW-0472">Membrane</keyword>
<dbReference type="SUPFAM" id="SSF54523">
    <property type="entry name" value="Pili subunits"/>
    <property type="match status" value="1"/>
</dbReference>
<dbReference type="Pfam" id="PF07963">
    <property type="entry name" value="N_methyl"/>
    <property type="match status" value="1"/>
</dbReference>
<keyword evidence="6 11" id="KW-0812">Transmembrane</keyword>
<dbReference type="RefSeq" id="WP_109253338.1">
    <property type="nucleotide sequence ID" value="NZ_QEXV01000004.1"/>
</dbReference>
<dbReference type="GO" id="GO:0005886">
    <property type="term" value="C:plasma membrane"/>
    <property type="evidence" value="ECO:0007669"/>
    <property type="project" value="UniProtKB-SubCell"/>
</dbReference>
<evidence type="ECO:0000256" key="1">
    <source>
        <dbReference type="ARBA" id="ARBA00004377"/>
    </source>
</evidence>
<keyword evidence="14" id="KW-1185">Reference proteome</keyword>
<dbReference type="PROSITE" id="PS00409">
    <property type="entry name" value="PROKAR_NTER_METHYL"/>
    <property type="match status" value="1"/>
</dbReference>
<dbReference type="GO" id="GO:0015628">
    <property type="term" value="P:protein secretion by the type II secretion system"/>
    <property type="evidence" value="ECO:0007669"/>
    <property type="project" value="InterPro"/>
</dbReference>
<name>A0A2U2BSY5_9PROT</name>
<reference evidence="14" key="1">
    <citation type="submission" date="2018-05" db="EMBL/GenBank/DDBJ databases">
        <authorList>
            <person name="Liu B.-T."/>
        </authorList>
    </citation>
    <scope>NUCLEOTIDE SEQUENCE [LARGE SCALE GENOMIC DNA]</scope>
    <source>
        <strain evidence="14">WD6-1</strain>
    </source>
</reference>
<comment type="similarity">
    <text evidence="9">Belongs to the GSP H family.</text>
</comment>
<comment type="subcellular location">
    <subcellularLocation>
        <location evidence="1">Cell inner membrane</location>
        <topology evidence="1">Single-pass membrane protein</topology>
    </subcellularLocation>
</comment>
<evidence type="ECO:0000256" key="3">
    <source>
        <dbReference type="ARBA" id="ARBA00022475"/>
    </source>
</evidence>
<dbReference type="GO" id="GO:0015627">
    <property type="term" value="C:type II protein secretion system complex"/>
    <property type="evidence" value="ECO:0007669"/>
    <property type="project" value="InterPro"/>
</dbReference>
<dbReference type="PRINTS" id="PR00885">
    <property type="entry name" value="BCTERIALGSPH"/>
</dbReference>
<comment type="caution">
    <text evidence="13">The sequence shown here is derived from an EMBL/GenBank/DDBJ whole genome shotgun (WGS) entry which is preliminary data.</text>
</comment>
<keyword evidence="3" id="KW-1003">Cell membrane</keyword>
<keyword evidence="5" id="KW-0997">Cell inner membrane</keyword>
<evidence type="ECO:0000256" key="6">
    <source>
        <dbReference type="ARBA" id="ARBA00022692"/>
    </source>
</evidence>
<evidence type="ECO:0000256" key="11">
    <source>
        <dbReference type="SAM" id="Phobius"/>
    </source>
</evidence>
<evidence type="ECO:0000256" key="7">
    <source>
        <dbReference type="ARBA" id="ARBA00022989"/>
    </source>
</evidence>
<keyword evidence="7 11" id="KW-1133">Transmembrane helix</keyword>
<dbReference type="Pfam" id="PF12019">
    <property type="entry name" value="GspH"/>
    <property type="match status" value="1"/>
</dbReference>
<protein>
    <recommendedName>
        <fullName evidence="2">Type II secretion system protein H</fullName>
    </recommendedName>
    <alternativeName>
        <fullName evidence="10">General secretion pathway protein H</fullName>
    </alternativeName>
</protein>
<dbReference type="AlphaFoldDB" id="A0A2U2BSY5"/>
<organism evidence="13 14">
    <name type="scientific">Marinicauda salina</name>
    <dbReference type="NCBI Taxonomy" id="2135793"/>
    <lineage>
        <taxon>Bacteria</taxon>
        <taxon>Pseudomonadati</taxon>
        <taxon>Pseudomonadota</taxon>
        <taxon>Alphaproteobacteria</taxon>
        <taxon>Maricaulales</taxon>
        <taxon>Maricaulaceae</taxon>
        <taxon>Marinicauda</taxon>
    </lineage>
</organism>
<dbReference type="InterPro" id="IPR045584">
    <property type="entry name" value="Pilin-like"/>
</dbReference>